<organism evidence="7 8">
    <name type="scientific">Cognatiyoonia sediminum</name>
    <dbReference type="NCBI Taxonomy" id="1508389"/>
    <lineage>
        <taxon>Bacteria</taxon>
        <taxon>Pseudomonadati</taxon>
        <taxon>Pseudomonadota</taxon>
        <taxon>Alphaproteobacteria</taxon>
        <taxon>Rhodobacterales</taxon>
        <taxon>Paracoccaceae</taxon>
        <taxon>Cognatiyoonia</taxon>
    </lineage>
</organism>
<dbReference type="SMART" id="SM00983">
    <property type="entry name" value="TPK_B1_binding"/>
    <property type="match status" value="1"/>
</dbReference>
<dbReference type="GO" id="GO:0016301">
    <property type="term" value="F:kinase activity"/>
    <property type="evidence" value="ECO:0007669"/>
    <property type="project" value="UniProtKB-KW"/>
</dbReference>
<dbReference type="InterPro" id="IPR006282">
    <property type="entry name" value="Thi_PPkinase"/>
</dbReference>
<dbReference type="PANTHER" id="PTHR41299:SF1">
    <property type="entry name" value="THIAMINE PYROPHOSPHOKINASE"/>
    <property type="match status" value="1"/>
</dbReference>
<evidence type="ECO:0000313" key="8">
    <source>
        <dbReference type="Proteomes" id="UP000184074"/>
    </source>
</evidence>
<evidence type="ECO:0000256" key="3">
    <source>
        <dbReference type="ARBA" id="ARBA00022777"/>
    </source>
</evidence>
<dbReference type="SUPFAM" id="SSF63999">
    <property type="entry name" value="Thiamin pyrophosphokinase, catalytic domain"/>
    <property type="match status" value="1"/>
</dbReference>
<dbReference type="Pfam" id="PF04263">
    <property type="entry name" value="TPK_catalytic"/>
    <property type="match status" value="1"/>
</dbReference>
<evidence type="ECO:0000256" key="1">
    <source>
        <dbReference type="ARBA" id="ARBA00022679"/>
    </source>
</evidence>
<dbReference type="InterPro" id="IPR007373">
    <property type="entry name" value="Thiamin_PyroPKinase_B1-bd"/>
</dbReference>
<accession>A0A1M5L4H1</accession>
<dbReference type="Gene3D" id="3.40.50.10240">
    <property type="entry name" value="Thiamin pyrophosphokinase, catalytic domain"/>
    <property type="match status" value="1"/>
</dbReference>
<gene>
    <name evidence="7" type="ORF">SAMN05444003_0096</name>
</gene>
<dbReference type="Pfam" id="PF04265">
    <property type="entry name" value="TPK_B1_binding"/>
    <property type="match status" value="1"/>
</dbReference>
<evidence type="ECO:0000256" key="2">
    <source>
        <dbReference type="ARBA" id="ARBA00022741"/>
    </source>
</evidence>
<name>A0A1M5L4H1_9RHOB</name>
<dbReference type="Proteomes" id="UP000184074">
    <property type="component" value="Unassembled WGS sequence"/>
</dbReference>
<dbReference type="InterPro" id="IPR053149">
    <property type="entry name" value="TPK"/>
</dbReference>
<dbReference type="InterPro" id="IPR036371">
    <property type="entry name" value="TPK_B1-bd_sf"/>
</dbReference>
<evidence type="ECO:0000259" key="6">
    <source>
        <dbReference type="SMART" id="SM00983"/>
    </source>
</evidence>
<dbReference type="GO" id="GO:0030975">
    <property type="term" value="F:thiamine binding"/>
    <property type="evidence" value="ECO:0007669"/>
    <property type="project" value="InterPro"/>
</dbReference>
<sequence length="217" mass="22808">MIVERSEPVTLVGGAQLGPDDLSITTALAPTVVAADSGADHLLAADIAPTAIFGDLDSISDAARAKYADVLHQINEQDTTDLSKSLRHIQAPVVLGVGFIGDRIDHTFAALHSALAHIDRPIVFLGSDDVVFVLKDREVSLAVPTQTPLAVLPLIESVVSSEGLKWELDQTVLSMAGIISSSNQTISAPARISVRGAVAVTLPRDQLRAAIDAVRAR</sequence>
<dbReference type="GO" id="GO:0005524">
    <property type="term" value="F:ATP binding"/>
    <property type="evidence" value="ECO:0007669"/>
    <property type="project" value="UniProtKB-KW"/>
</dbReference>
<dbReference type="GO" id="GO:0004788">
    <property type="term" value="F:thiamine diphosphokinase activity"/>
    <property type="evidence" value="ECO:0007669"/>
    <property type="project" value="UniProtKB-UniRule"/>
</dbReference>
<evidence type="ECO:0000256" key="5">
    <source>
        <dbReference type="NCBIfam" id="TIGR01378"/>
    </source>
</evidence>
<dbReference type="InterPro" id="IPR007371">
    <property type="entry name" value="TPK_catalytic"/>
</dbReference>
<dbReference type="CDD" id="cd07995">
    <property type="entry name" value="TPK"/>
    <property type="match status" value="1"/>
</dbReference>
<dbReference type="NCBIfam" id="TIGR01378">
    <property type="entry name" value="thi_PPkinase"/>
    <property type="match status" value="1"/>
</dbReference>
<keyword evidence="3 7" id="KW-0418">Kinase</keyword>
<dbReference type="STRING" id="1508389.SAMN05444003_0096"/>
<reference evidence="7 8" key="1">
    <citation type="submission" date="2016-11" db="EMBL/GenBank/DDBJ databases">
        <authorList>
            <person name="Jaros S."/>
            <person name="Januszkiewicz K."/>
            <person name="Wedrychowicz H."/>
        </authorList>
    </citation>
    <scope>NUCLEOTIDE SEQUENCE [LARGE SCALE GENOMIC DNA]</scope>
    <source>
        <strain evidence="7 8">DSM 28715</strain>
    </source>
</reference>
<keyword evidence="2" id="KW-0547">Nucleotide-binding</keyword>
<keyword evidence="4" id="KW-0067">ATP-binding</keyword>
<protein>
    <recommendedName>
        <fullName evidence="5">Thiamine diphosphokinase</fullName>
        <ecNumber evidence="5">2.7.6.2</ecNumber>
    </recommendedName>
</protein>
<evidence type="ECO:0000256" key="4">
    <source>
        <dbReference type="ARBA" id="ARBA00022840"/>
    </source>
</evidence>
<dbReference type="EMBL" id="FQXB01000001">
    <property type="protein sequence ID" value="SHG59886.1"/>
    <property type="molecule type" value="Genomic_DNA"/>
</dbReference>
<dbReference type="OrthoDB" id="7057856at2"/>
<dbReference type="PANTHER" id="PTHR41299">
    <property type="entry name" value="THIAMINE PYROPHOSPHOKINASE"/>
    <property type="match status" value="1"/>
</dbReference>
<keyword evidence="8" id="KW-1185">Reference proteome</keyword>
<keyword evidence="1" id="KW-0808">Transferase</keyword>
<feature type="domain" description="Thiamin pyrophosphokinase thiamin-binding" evidence="6">
    <location>
        <begin position="126"/>
        <end position="200"/>
    </location>
</feature>
<dbReference type="AlphaFoldDB" id="A0A1M5L4H1"/>
<dbReference type="SUPFAM" id="SSF63862">
    <property type="entry name" value="Thiamin pyrophosphokinase, substrate-binding domain"/>
    <property type="match status" value="1"/>
</dbReference>
<dbReference type="RefSeq" id="WP_072898445.1">
    <property type="nucleotide sequence ID" value="NZ_FQXB01000001.1"/>
</dbReference>
<dbReference type="GO" id="GO:0006772">
    <property type="term" value="P:thiamine metabolic process"/>
    <property type="evidence" value="ECO:0007669"/>
    <property type="project" value="UniProtKB-UniRule"/>
</dbReference>
<dbReference type="EC" id="2.7.6.2" evidence="5"/>
<proteinExistence type="predicted"/>
<evidence type="ECO:0000313" key="7">
    <source>
        <dbReference type="EMBL" id="SHG59886.1"/>
    </source>
</evidence>
<dbReference type="InterPro" id="IPR036759">
    <property type="entry name" value="TPK_catalytic_sf"/>
</dbReference>
<dbReference type="GO" id="GO:0009229">
    <property type="term" value="P:thiamine diphosphate biosynthetic process"/>
    <property type="evidence" value="ECO:0007669"/>
    <property type="project" value="InterPro"/>
</dbReference>